<dbReference type="GO" id="GO:0035091">
    <property type="term" value="F:phosphatidylinositol binding"/>
    <property type="evidence" value="ECO:0007669"/>
    <property type="project" value="InterPro"/>
</dbReference>
<protein>
    <recommendedName>
        <fullName evidence="2">PX domain-containing protein</fullName>
    </recommendedName>
</protein>
<dbReference type="InterPro" id="IPR001683">
    <property type="entry name" value="PX_dom"/>
</dbReference>
<reference evidence="3" key="1">
    <citation type="submission" date="2021-01" db="EMBL/GenBank/DDBJ databases">
        <authorList>
            <person name="Corre E."/>
            <person name="Pelletier E."/>
            <person name="Niang G."/>
            <person name="Scheremetjew M."/>
            <person name="Finn R."/>
            <person name="Kale V."/>
            <person name="Holt S."/>
            <person name="Cochrane G."/>
            <person name="Meng A."/>
            <person name="Brown T."/>
            <person name="Cohen L."/>
        </authorList>
    </citation>
    <scope>NUCLEOTIDE SEQUENCE</scope>
    <source>
        <strain evidence="3">CCMP2222</strain>
    </source>
</reference>
<dbReference type="AlphaFoldDB" id="A0A7S2GD31"/>
<dbReference type="Pfam" id="PF00787">
    <property type="entry name" value="PX"/>
    <property type="match status" value="1"/>
</dbReference>
<feature type="region of interest" description="Disordered" evidence="1">
    <location>
        <begin position="212"/>
        <end position="231"/>
    </location>
</feature>
<evidence type="ECO:0000259" key="2">
    <source>
        <dbReference type="Pfam" id="PF00787"/>
    </source>
</evidence>
<dbReference type="EMBL" id="HBGQ01045950">
    <property type="protein sequence ID" value="CAD9443468.1"/>
    <property type="molecule type" value="Transcribed_RNA"/>
</dbReference>
<feature type="region of interest" description="Disordered" evidence="1">
    <location>
        <begin position="238"/>
        <end position="261"/>
    </location>
</feature>
<sequence>MAQDLGSGTWLCLAPAMADKGSIVRSAQDLGGGPLSFQPDRLCVCHVGAPLRRSADTDAASTRNAATYEFLFEVRSLDAGVQIRCVQRGLQAVLDLHERLVLAFPSQALPVPPDVGAGALQRIFRTEDTVVKETAKRIETYLNTLLSVPHVCSCRPLLDFLEVPVAGDGSSMQSVHIDGLEEPTDALLAVRSVCQRFCDRFCRAFQLGRRPNGSQIAGEPEPADEMRRRREALLQQHSARAVLSHSADDASPAKTKLAEWQ</sequence>
<feature type="domain" description="PX" evidence="2">
    <location>
        <begin position="84"/>
        <end position="163"/>
    </location>
</feature>
<accession>A0A7S2GD31</accession>
<evidence type="ECO:0000256" key="1">
    <source>
        <dbReference type="SAM" id="MobiDB-lite"/>
    </source>
</evidence>
<dbReference type="Gene3D" id="3.30.1520.10">
    <property type="entry name" value="Phox-like domain"/>
    <property type="match status" value="1"/>
</dbReference>
<evidence type="ECO:0000313" key="3">
    <source>
        <dbReference type="EMBL" id="CAD9443468.1"/>
    </source>
</evidence>
<dbReference type="CDD" id="cd06093">
    <property type="entry name" value="PX_domain"/>
    <property type="match status" value="1"/>
</dbReference>
<name>A0A7S2GD31_9DINO</name>
<organism evidence="3">
    <name type="scientific">Alexandrium andersonii</name>
    <dbReference type="NCBI Taxonomy" id="327968"/>
    <lineage>
        <taxon>Eukaryota</taxon>
        <taxon>Sar</taxon>
        <taxon>Alveolata</taxon>
        <taxon>Dinophyceae</taxon>
        <taxon>Gonyaulacales</taxon>
        <taxon>Pyrocystaceae</taxon>
        <taxon>Alexandrium</taxon>
    </lineage>
</organism>
<dbReference type="InterPro" id="IPR036871">
    <property type="entry name" value="PX_dom_sf"/>
</dbReference>
<proteinExistence type="predicted"/>
<gene>
    <name evidence="3" type="ORF">AAND1436_LOCUS22462</name>
</gene>
<dbReference type="SUPFAM" id="SSF64268">
    <property type="entry name" value="PX domain"/>
    <property type="match status" value="1"/>
</dbReference>